<evidence type="ECO:0000256" key="1">
    <source>
        <dbReference type="SAM" id="Coils"/>
    </source>
</evidence>
<accession>A0A8H3FTW6</accession>
<feature type="compositionally biased region" description="Basic residues" evidence="2">
    <location>
        <begin position="403"/>
        <end position="412"/>
    </location>
</feature>
<feature type="compositionally biased region" description="Polar residues" evidence="2">
    <location>
        <begin position="240"/>
        <end position="270"/>
    </location>
</feature>
<organism evidence="3 4">
    <name type="scientific">Gomphillus americanus</name>
    <dbReference type="NCBI Taxonomy" id="1940652"/>
    <lineage>
        <taxon>Eukaryota</taxon>
        <taxon>Fungi</taxon>
        <taxon>Dikarya</taxon>
        <taxon>Ascomycota</taxon>
        <taxon>Pezizomycotina</taxon>
        <taxon>Lecanoromycetes</taxon>
        <taxon>OSLEUM clade</taxon>
        <taxon>Ostropomycetidae</taxon>
        <taxon>Ostropales</taxon>
        <taxon>Graphidaceae</taxon>
        <taxon>Gomphilloideae</taxon>
        <taxon>Gomphillus</taxon>
    </lineage>
</organism>
<gene>
    <name evidence="3" type="ORF">GOMPHAMPRED_005704</name>
</gene>
<evidence type="ECO:0008006" key="5">
    <source>
        <dbReference type="Google" id="ProtNLM"/>
    </source>
</evidence>
<feature type="coiled-coil region" evidence="1">
    <location>
        <begin position="143"/>
        <end position="191"/>
    </location>
</feature>
<reference evidence="3" key="1">
    <citation type="submission" date="2021-03" db="EMBL/GenBank/DDBJ databases">
        <authorList>
            <person name="Tagirdzhanova G."/>
        </authorList>
    </citation>
    <scope>NUCLEOTIDE SEQUENCE</scope>
</reference>
<keyword evidence="4" id="KW-1185">Reference proteome</keyword>
<feature type="compositionally biased region" description="Basic and acidic residues" evidence="2">
    <location>
        <begin position="331"/>
        <end position="347"/>
    </location>
</feature>
<evidence type="ECO:0000313" key="4">
    <source>
        <dbReference type="Proteomes" id="UP000664169"/>
    </source>
</evidence>
<dbReference type="Proteomes" id="UP000664169">
    <property type="component" value="Unassembled WGS sequence"/>
</dbReference>
<keyword evidence="1" id="KW-0175">Coiled coil</keyword>
<feature type="compositionally biased region" description="Basic and acidic residues" evidence="2">
    <location>
        <begin position="821"/>
        <end position="833"/>
    </location>
</feature>
<proteinExistence type="predicted"/>
<feature type="compositionally biased region" description="Basic and acidic residues" evidence="2">
    <location>
        <begin position="374"/>
        <end position="384"/>
    </location>
</feature>
<name>A0A8H3FTW6_9LECA</name>
<comment type="caution">
    <text evidence="3">The sequence shown here is derived from an EMBL/GenBank/DDBJ whole genome shotgun (WGS) entry which is preliminary data.</text>
</comment>
<evidence type="ECO:0000313" key="3">
    <source>
        <dbReference type="EMBL" id="CAF9930676.1"/>
    </source>
</evidence>
<evidence type="ECO:0000256" key="2">
    <source>
        <dbReference type="SAM" id="MobiDB-lite"/>
    </source>
</evidence>
<feature type="region of interest" description="Disordered" evidence="2">
    <location>
        <begin position="398"/>
        <end position="421"/>
    </location>
</feature>
<dbReference type="EMBL" id="CAJPDQ010000036">
    <property type="protein sequence ID" value="CAF9930676.1"/>
    <property type="molecule type" value="Genomic_DNA"/>
</dbReference>
<feature type="region of interest" description="Disordered" evidence="2">
    <location>
        <begin position="770"/>
        <end position="845"/>
    </location>
</feature>
<sequence length="845" mass="95856">MDPISAIGLVSSVGAIASGAVQLAQTLNLYYEKTKRAESDVRAIAFEVELSADVLQKLSDLLEESQRVSNRYHRLFSSVQSSLRRCQELFVEIREALLKVVRIVPAPENGDPGIEFLNIKRSLWPMRQQRIEILRDLHLVVAANSFEILLEEHQIRLEVEKDELRAEDEQIQVLQLEAQAAAQRYEMLKRRREECGAKNRIITVSQNGEQRYFVVFPKRQQPDPEQLEIFDHTSTMNMSHGQQANRHIPNTSKKGRTSSTMSQTEYNTKSPILKANGEIVSDSPSNKNVHFEDDAEVDHIARDSPTKSLTVDDVDIATKLSDTVAANTVSGRDRSPVSRSSLSDKETSSISDITESQDTATDPSLLDGGIGGNDHGEDPGSQPDEIRYVDRKRYSMEVNPAQHKSKQNRRKSLSNTQDILASETKTNPFKVRESPVVAEEHTNPIESIELLGSIEFLEFGGRPQRYECDTRETWTIQANSQNTSPGERWHNVIAVRAIATAAAKRHRFSIRFTSNQNVVEQQWALTIQQQRYVIQLLEKLHKEAADTKQEGSWVLENLELGPKGKAHNDLMSIKITLRWQSRENPTLPVKNSKDTTDEELDTEVEVLTKFRLGRWHLVHANDAVDDTISTAKTPIEYPGHPNRKAPIRKGEYNADRRPELEDFGIPGILHRPTLWDRLRGRTGICKECVRLFKNLHVDRFGEQATACERCQYQYIDKLRAWRKADEAWEQGLPIDASMGRRGPVQIISSAAEPSAWSDTKPSTFPEAAAYPSNMDSDINNKVSNATKNSQSSSRAEAGLTPYRPSKRSLEIVKSITKRSRPKENPRWRRRYTDYDYNGADGDLYE</sequence>
<feature type="region of interest" description="Disordered" evidence="2">
    <location>
        <begin position="327"/>
        <end position="384"/>
    </location>
</feature>
<feature type="compositionally biased region" description="Polar residues" evidence="2">
    <location>
        <begin position="773"/>
        <end position="794"/>
    </location>
</feature>
<feature type="region of interest" description="Disordered" evidence="2">
    <location>
        <begin position="240"/>
        <end position="289"/>
    </location>
</feature>
<feature type="compositionally biased region" description="Polar residues" evidence="2">
    <location>
        <begin position="348"/>
        <end position="362"/>
    </location>
</feature>
<dbReference type="AlphaFoldDB" id="A0A8H3FTW6"/>
<protein>
    <recommendedName>
        <fullName evidence="5">Fungal N-terminal domain-containing protein</fullName>
    </recommendedName>
</protein>